<dbReference type="EMBL" id="BMCU01000007">
    <property type="protein sequence ID" value="GGG27983.1"/>
    <property type="molecule type" value="Genomic_DNA"/>
</dbReference>
<reference evidence="2" key="1">
    <citation type="journal article" date="2014" name="Int. J. Syst. Evol. Microbiol.">
        <title>Complete genome sequence of Corynebacterium casei LMG S-19264T (=DSM 44701T), isolated from a smear-ripened cheese.</title>
        <authorList>
            <consortium name="US DOE Joint Genome Institute (JGI-PGF)"/>
            <person name="Walter F."/>
            <person name="Albersmeier A."/>
            <person name="Kalinowski J."/>
            <person name="Ruckert C."/>
        </authorList>
    </citation>
    <scope>NUCLEOTIDE SEQUENCE</scope>
    <source>
        <strain evidence="2">CCM 7905</strain>
    </source>
</reference>
<feature type="compositionally biased region" description="Basic and acidic residues" evidence="1">
    <location>
        <begin position="48"/>
        <end position="64"/>
    </location>
</feature>
<protein>
    <submittedName>
        <fullName evidence="2">Uncharacterized protein</fullName>
    </submittedName>
</protein>
<reference evidence="2" key="2">
    <citation type="submission" date="2020-09" db="EMBL/GenBank/DDBJ databases">
        <authorList>
            <person name="Sun Q."/>
            <person name="Sedlacek I."/>
        </authorList>
    </citation>
    <scope>NUCLEOTIDE SEQUENCE</scope>
    <source>
        <strain evidence="2">CCM 7905</strain>
    </source>
</reference>
<organism evidence="2 3">
    <name type="scientific">Rhodococcoides trifolii</name>
    <dbReference type="NCBI Taxonomy" id="908250"/>
    <lineage>
        <taxon>Bacteria</taxon>
        <taxon>Bacillati</taxon>
        <taxon>Actinomycetota</taxon>
        <taxon>Actinomycetes</taxon>
        <taxon>Mycobacteriales</taxon>
        <taxon>Nocardiaceae</taxon>
        <taxon>Rhodococcoides</taxon>
    </lineage>
</organism>
<dbReference type="Proteomes" id="UP000654257">
    <property type="component" value="Unassembled WGS sequence"/>
</dbReference>
<evidence type="ECO:0000256" key="1">
    <source>
        <dbReference type="SAM" id="MobiDB-lite"/>
    </source>
</evidence>
<accession>A0A917G8H8</accession>
<evidence type="ECO:0000313" key="2">
    <source>
        <dbReference type="EMBL" id="GGG27983.1"/>
    </source>
</evidence>
<gene>
    <name evidence="2" type="ORF">GCM10007304_47290</name>
</gene>
<keyword evidence="3" id="KW-1185">Reference proteome</keyword>
<name>A0A917G8H8_9NOCA</name>
<comment type="caution">
    <text evidence="2">The sequence shown here is derived from an EMBL/GenBank/DDBJ whole genome shotgun (WGS) entry which is preliminary data.</text>
</comment>
<evidence type="ECO:0000313" key="3">
    <source>
        <dbReference type="Proteomes" id="UP000654257"/>
    </source>
</evidence>
<feature type="compositionally biased region" description="Polar residues" evidence="1">
    <location>
        <begin position="1"/>
        <end position="20"/>
    </location>
</feature>
<proteinExistence type="predicted"/>
<feature type="compositionally biased region" description="Basic and acidic residues" evidence="1">
    <location>
        <begin position="73"/>
        <end position="83"/>
    </location>
</feature>
<sequence>MTVQSLLRFTNCHSGDSQGAVSAPGRGDFGTSTRDDCRFPQLTRRPHRGGDGDERQRRDGETSRNGHNFSIKGELDPKSFADRSGIKYAPFRTRSRFSVTKRVAGSN</sequence>
<dbReference type="AlphaFoldDB" id="A0A917G8H8"/>
<feature type="region of interest" description="Disordered" evidence="1">
    <location>
        <begin position="1"/>
        <end position="83"/>
    </location>
</feature>